<proteinExistence type="inferred from homology"/>
<accession>A0A0H2RFL2</accession>
<dbReference type="InParanoid" id="A0A0H2RFL2"/>
<dbReference type="Pfam" id="PF08386">
    <property type="entry name" value="Abhydrolase_4"/>
    <property type="match status" value="1"/>
</dbReference>
<reference evidence="5 6" key="1">
    <citation type="submission" date="2015-04" db="EMBL/GenBank/DDBJ databases">
        <title>Complete genome sequence of Schizopora paradoxa KUC8140, a cosmopolitan wood degrader in East Asia.</title>
        <authorList>
            <consortium name="DOE Joint Genome Institute"/>
            <person name="Min B."/>
            <person name="Park H."/>
            <person name="Jang Y."/>
            <person name="Kim J.-J."/>
            <person name="Kim K.H."/>
            <person name="Pangilinan J."/>
            <person name="Lipzen A."/>
            <person name="Riley R."/>
            <person name="Grigoriev I.V."/>
            <person name="Spatafora J.W."/>
            <person name="Choi I.-G."/>
        </authorList>
    </citation>
    <scope>NUCLEOTIDE SEQUENCE [LARGE SCALE GENOMIC DNA]</scope>
    <source>
        <strain evidence="5 6">KUC8140</strain>
    </source>
</reference>
<dbReference type="PANTHER" id="PTHR43248:SF25">
    <property type="entry name" value="AB HYDROLASE-1 DOMAIN-CONTAINING PROTEIN-RELATED"/>
    <property type="match status" value="1"/>
</dbReference>
<keyword evidence="3" id="KW-0472">Membrane</keyword>
<comment type="similarity">
    <text evidence="1">Belongs to the peptidase S33 family.</text>
</comment>
<dbReference type="PANTHER" id="PTHR43248">
    <property type="entry name" value="2-SUCCINYL-6-HYDROXY-2,4-CYCLOHEXADIENE-1-CARBOXYLATE SYNTHASE"/>
    <property type="match status" value="1"/>
</dbReference>
<dbReference type="InterPro" id="IPR051601">
    <property type="entry name" value="Serine_prot/Carboxylest_S33"/>
</dbReference>
<dbReference type="InterPro" id="IPR013595">
    <property type="entry name" value="Pept_S33_TAP-like_C"/>
</dbReference>
<keyword evidence="3" id="KW-1133">Transmembrane helix</keyword>
<dbReference type="STRING" id="27342.A0A0H2RFL2"/>
<protein>
    <recommendedName>
        <fullName evidence="4">Peptidase S33 tripeptidyl aminopeptidase-like C-terminal domain-containing protein</fullName>
    </recommendedName>
</protein>
<dbReference type="Proteomes" id="UP000053477">
    <property type="component" value="Unassembled WGS sequence"/>
</dbReference>
<gene>
    <name evidence="5" type="ORF">SCHPADRAFT_510397</name>
</gene>
<sequence length="630" mass="69712">MRKEKETLEELGQPSTGRRRSQINILGALLSIVFCAFVVFKAGDRLSLNLLNFDSIPRGTIGRVEWHKCNYPTETGVDCGTIIVPLDYFNYTKGISIIALGRYKATAKKRGTVFLNPGGPGGSGVSLATITGKFFAEIIGPHYDIVGFDPRGIGETLPKVQCFPHPIDQHIFRANTVFEQGFSVSSNLSDPRTREHLIEQQRQFLAMKKTQAELCGQRMSEALPYMGTATVVRDLFLMTSMLDDHHALINYWGGSYGTILGAYLVNMVPDRIGKVAIDGVANPVLWADKPSHYWHREWISSIEDTFRWFLRSCSEAGPGVCPLAKEKNEDPNAIDERILKFLDLLYENPLPVPNARRPGYLTSGGARGDRIYAIGVATKIDELFIVIALIMIYMENPRAWPRLSQILASAMAGDGTAMLNNLLPVYGASGPDLSFAEDLARLAVTCLDSPPPEDESEFPTPELLADIGLETIRDVSKHFGMSTTISEPDGGCQFWPVRGPERFTGPWNHTLSNPILIVSNTADPVTPIASGRLVNKLLHNSSRLLIQNSPGHGSMALSSLCSIKAIRAYYDDGILPQNEFVCESEEQPFDINRSYISTLSETDRRLLEAAEKISEALAESRLRPWLAYTD</sequence>
<keyword evidence="6" id="KW-1185">Reference proteome</keyword>
<keyword evidence="2" id="KW-0378">Hydrolase</keyword>
<evidence type="ECO:0000256" key="1">
    <source>
        <dbReference type="ARBA" id="ARBA00010088"/>
    </source>
</evidence>
<dbReference type="AlphaFoldDB" id="A0A0H2RFL2"/>
<name>A0A0H2RFL2_9AGAM</name>
<feature type="domain" description="Peptidase S33 tripeptidyl aminopeptidase-like C-terminal" evidence="4">
    <location>
        <begin position="486"/>
        <end position="582"/>
    </location>
</feature>
<evidence type="ECO:0000313" key="6">
    <source>
        <dbReference type="Proteomes" id="UP000053477"/>
    </source>
</evidence>
<feature type="transmembrane region" description="Helical" evidence="3">
    <location>
        <begin position="21"/>
        <end position="40"/>
    </location>
</feature>
<dbReference type="SUPFAM" id="SSF53474">
    <property type="entry name" value="alpha/beta-Hydrolases"/>
    <property type="match status" value="1"/>
</dbReference>
<evidence type="ECO:0000256" key="2">
    <source>
        <dbReference type="ARBA" id="ARBA00022801"/>
    </source>
</evidence>
<dbReference type="Gene3D" id="3.40.50.1820">
    <property type="entry name" value="alpha/beta hydrolase"/>
    <property type="match status" value="1"/>
</dbReference>
<dbReference type="EMBL" id="KQ086022">
    <property type="protein sequence ID" value="KLO10589.1"/>
    <property type="molecule type" value="Genomic_DNA"/>
</dbReference>
<organism evidence="5 6">
    <name type="scientific">Schizopora paradoxa</name>
    <dbReference type="NCBI Taxonomy" id="27342"/>
    <lineage>
        <taxon>Eukaryota</taxon>
        <taxon>Fungi</taxon>
        <taxon>Dikarya</taxon>
        <taxon>Basidiomycota</taxon>
        <taxon>Agaricomycotina</taxon>
        <taxon>Agaricomycetes</taxon>
        <taxon>Hymenochaetales</taxon>
        <taxon>Schizoporaceae</taxon>
        <taxon>Schizopora</taxon>
    </lineage>
</organism>
<keyword evidence="3" id="KW-0812">Transmembrane</keyword>
<evidence type="ECO:0000256" key="3">
    <source>
        <dbReference type="SAM" id="Phobius"/>
    </source>
</evidence>
<dbReference type="OrthoDB" id="425534at2759"/>
<dbReference type="InterPro" id="IPR029058">
    <property type="entry name" value="AB_hydrolase_fold"/>
</dbReference>
<evidence type="ECO:0000313" key="5">
    <source>
        <dbReference type="EMBL" id="KLO10589.1"/>
    </source>
</evidence>
<dbReference type="GO" id="GO:0016787">
    <property type="term" value="F:hydrolase activity"/>
    <property type="evidence" value="ECO:0007669"/>
    <property type="project" value="UniProtKB-KW"/>
</dbReference>
<evidence type="ECO:0000259" key="4">
    <source>
        <dbReference type="Pfam" id="PF08386"/>
    </source>
</evidence>